<dbReference type="EMBL" id="VWPK01000014">
    <property type="protein sequence ID" value="KAA5612127.1"/>
    <property type="molecule type" value="Genomic_DNA"/>
</dbReference>
<dbReference type="Gene3D" id="1.10.10.10">
    <property type="entry name" value="Winged helix-like DNA-binding domain superfamily/Winged helix DNA-binding domain"/>
    <property type="match status" value="1"/>
</dbReference>
<dbReference type="AlphaFoldDB" id="A0A5M6IWC3"/>
<dbReference type="PROSITE" id="PS50995">
    <property type="entry name" value="HTH_MARR_2"/>
    <property type="match status" value="1"/>
</dbReference>
<dbReference type="InterPro" id="IPR000835">
    <property type="entry name" value="HTH_MarR-typ"/>
</dbReference>
<dbReference type="PANTHER" id="PTHR42756">
    <property type="entry name" value="TRANSCRIPTIONAL REGULATOR, MARR"/>
    <property type="match status" value="1"/>
</dbReference>
<dbReference type="GO" id="GO:0003677">
    <property type="term" value="F:DNA binding"/>
    <property type="evidence" value="ECO:0007669"/>
    <property type="project" value="UniProtKB-KW"/>
</dbReference>
<dbReference type="SUPFAM" id="SSF46785">
    <property type="entry name" value="Winged helix' DNA-binding domain"/>
    <property type="match status" value="1"/>
</dbReference>
<name>A0A5M6IWC3_9PROT</name>
<dbReference type="Pfam" id="PF01047">
    <property type="entry name" value="MarR"/>
    <property type="match status" value="1"/>
</dbReference>
<dbReference type="InterPro" id="IPR036388">
    <property type="entry name" value="WH-like_DNA-bd_sf"/>
</dbReference>
<keyword evidence="6" id="KW-1185">Reference proteome</keyword>
<proteinExistence type="predicted"/>
<protein>
    <submittedName>
        <fullName evidence="5">MarR family transcriptional regulator</fullName>
    </submittedName>
</protein>
<dbReference type="GO" id="GO:0003700">
    <property type="term" value="F:DNA-binding transcription factor activity"/>
    <property type="evidence" value="ECO:0007669"/>
    <property type="project" value="InterPro"/>
</dbReference>
<dbReference type="RefSeq" id="WP_150040734.1">
    <property type="nucleotide sequence ID" value="NZ_OW485601.1"/>
</dbReference>
<keyword evidence="2" id="KW-0238">DNA-binding</keyword>
<reference evidence="5 6" key="1">
    <citation type="submission" date="2019-09" db="EMBL/GenBank/DDBJ databases">
        <title>Genome sequence of Rhodovastum atsumiense, a diverse member of the Acetobacteraceae family of non-sulfur purple photosynthetic bacteria.</title>
        <authorList>
            <person name="Meyer T."/>
            <person name="Kyndt J."/>
        </authorList>
    </citation>
    <scope>NUCLEOTIDE SEQUENCE [LARGE SCALE GENOMIC DNA]</scope>
    <source>
        <strain evidence="5 6">DSM 21279</strain>
    </source>
</reference>
<evidence type="ECO:0000256" key="1">
    <source>
        <dbReference type="ARBA" id="ARBA00023015"/>
    </source>
</evidence>
<accession>A0A5M6IWC3</accession>
<feature type="domain" description="HTH marR-type" evidence="4">
    <location>
        <begin position="17"/>
        <end position="150"/>
    </location>
</feature>
<keyword evidence="1" id="KW-0805">Transcription regulation</keyword>
<evidence type="ECO:0000313" key="5">
    <source>
        <dbReference type="EMBL" id="KAA5612127.1"/>
    </source>
</evidence>
<dbReference type="PANTHER" id="PTHR42756:SF1">
    <property type="entry name" value="TRANSCRIPTIONAL REPRESSOR OF EMRAB OPERON"/>
    <property type="match status" value="1"/>
</dbReference>
<evidence type="ECO:0000256" key="3">
    <source>
        <dbReference type="ARBA" id="ARBA00023163"/>
    </source>
</evidence>
<dbReference type="OrthoDB" id="7359569at2"/>
<dbReference type="PRINTS" id="PR00598">
    <property type="entry name" value="HTHMARR"/>
</dbReference>
<evidence type="ECO:0000259" key="4">
    <source>
        <dbReference type="PROSITE" id="PS50995"/>
    </source>
</evidence>
<sequence>MKARTEIGLIEDAPRLDDLIGYHLRRASMFDMQDFATHFADTKLLRPVPFSVLCRIDEEPGITAAGLCRMLSLQRSNIVPILAELDEAGLLERRSDSLDQRLLRLFLTRTGKRTLASWRQRVKQREDELFAHLTTTERATLLRLLAKAWTGGS</sequence>
<keyword evidence="3" id="KW-0804">Transcription</keyword>
<organism evidence="5 6">
    <name type="scientific">Rhodovastum atsumiense</name>
    <dbReference type="NCBI Taxonomy" id="504468"/>
    <lineage>
        <taxon>Bacteria</taxon>
        <taxon>Pseudomonadati</taxon>
        <taxon>Pseudomonadota</taxon>
        <taxon>Alphaproteobacteria</taxon>
        <taxon>Acetobacterales</taxon>
        <taxon>Acetobacteraceae</taxon>
        <taxon>Rhodovastum</taxon>
    </lineage>
</organism>
<dbReference type="Proteomes" id="UP000325255">
    <property type="component" value="Unassembled WGS sequence"/>
</dbReference>
<dbReference type="SMART" id="SM00347">
    <property type="entry name" value="HTH_MARR"/>
    <property type="match status" value="1"/>
</dbReference>
<gene>
    <name evidence="5" type="ORF">F1189_10695</name>
</gene>
<dbReference type="InterPro" id="IPR036390">
    <property type="entry name" value="WH_DNA-bd_sf"/>
</dbReference>
<evidence type="ECO:0000256" key="2">
    <source>
        <dbReference type="ARBA" id="ARBA00023125"/>
    </source>
</evidence>
<comment type="caution">
    <text evidence="5">The sequence shown here is derived from an EMBL/GenBank/DDBJ whole genome shotgun (WGS) entry which is preliminary data.</text>
</comment>
<evidence type="ECO:0000313" key="6">
    <source>
        <dbReference type="Proteomes" id="UP000325255"/>
    </source>
</evidence>